<name>A0AAJ1ICH7_9SPIO</name>
<organism evidence="2 3">
    <name type="scientific">Candidatus Thalassospirochaeta sargassi</name>
    <dbReference type="NCBI Taxonomy" id="3119039"/>
    <lineage>
        <taxon>Bacteria</taxon>
        <taxon>Pseudomonadati</taxon>
        <taxon>Spirochaetota</taxon>
        <taxon>Spirochaetia</taxon>
        <taxon>Spirochaetales</taxon>
        <taxon>Spirochaetaceae</taxon>
        <taxon>Candidatus Thalassospirochaeta</taxon>
    </lineage>
</organism>
<accession>A0AAJ1ICH7</accession>
<comment type="caution">
    <text evidence="2">The sequence shown here is derived from an EMBL/GenBank/DDBJ whole genome shotgun (WGS) entry which is preliminary data.</text>
</comment>
<gene>
    <name evidence="2" type="ORF">PQJ61_08215</name>
</gene>
<dbReference type="EMBL" id="JAQQAL010000017">
    <property type="protein sequence ID" value="MDC7226735.1"/>
    <property type="molecule type" value="Genomic_DNA"/>
</dbReference>
<dbReference type="InterPro" id="IPR038071">
    <property type="entry name" value="UROD/MetE-like_sf"/>
</dbReference>
<dbReference type="Pfam" id="PF01208">
    <property type="entry name" value="URO-D"/>
    <property type="match status" value="1"/>
</dbReference>
<sequence length="350" mass="39934">MEKIFAPDYNRIVNAALNRKGEIPLYEHNIHDDVISSITGRDTEALLKEGDQSSLEEYFKIRADFHIAHGYDCYSFEGCITDLVQQGAGLMGHGVSLIKTEADFNSWPWNEQPNRYFEKFGPMFNAIRKTLPPGMKIIGGVGNGMFETMQDFVPFTELCYLEIDNPDLFSQLWKKIEESFLLIWKQFLENWSDILAIGRFGDDLGFKASTLIKPDTIREHVIPAYKNIVSLVHSHDMPFLLHSCGSIFDVMEDIITITGIDAKHSNEDEIAPMTEWLERYGSRIGNFGGVDMNVLCLEDEAGIKSYVTERYHEMLEYPGTAIGSGNQIADYVPPENFQTMVKTVRELRRF</sequence>
<dbReference type="AlphaFoldDB" id="A0AAJ1ICH7"/>
<dbReference type="GO" id="GO:0006779">
    <property type="term" value="P:porphyrin-containing compound biosynthetic process"/>
    <property type="evidence" value="ECO:0007669"/>
    <property type="project" value="InterPro"/>
</dbReference>
<evidence type="ECO:0000259" key="1">
    <source>
        <dbReference type="Pfam" id="PF01208"/>
    </source>
</evidence>
<dbReference type="Gene3D" id="3.20.20.210">
    <property type="match status" value="1"/>
</dbReference>
<proteinExistence type="predicted"/>
<dbReference type="PANTHER" id="PTHR47099:SF1">
    <property type="entry name" value="METHYLCOBAMIDE:COM METHYLTRANSFERASE MTBA"/>
    <property type="match status" value="1"/>
</dbReference>
<dbReference type="Proteomes" id="UP001221217">
    <property type="component" value="Unassembled WGS sequence"/>
</dbReference>
<evidence type="ECO:0000313" key="2">
    <source>
        <dbReference type="EMBL" id="MDC7226735.1"/>
    </source>
</evidence>
<protein>
    <submittedName>
        <fullName evidence="2">Uroporphyrinogen decarboxylase family protein</fullName>
    </submittedName>
</protein>
<dbReference type="GO" id="GO:0004853">
    <property type="term" value="F:uroporphyrinogen decarboxylase activity"/>
    <property type="evidence" value="ECO:0007669"/>
    <property type="project" value="InterPro"/>
</dbReference>
<dbReference type="InterPro" id="IPR052024">
    <property type="entry name" value="Methanogen_methyltrans"/>
</dbReference>
<dbReference type="SUPFAM" id="SSF51726">
    <property type="entry name" value="UROD/MetE-like"/>
    <property type="match status" value="1"/>
</dbReference>
<evidence type="ECO:0000313" key="3">
    <source>
        <dbReference type="Proteomes" id="UP001221217"/>
    </source>
</evidence>
<reference evidence="2 3" key="1">
    <citation type="submission" date="2022-12" db="EMBL/GenBank/DDBJ databases">
        <title>Metagenome assembled genome from gulf of manar.</title>
        <authorList>
            <person name="Kohli P."/>
            <person name="Pk S."/>
            <person name="Venkata Ramana C."/>
            <person name="Sasikala C."/>
        </authorList>
    </citation>
    <scope>NUCLEOTIDE SEQUENCE [LARGE SCALE GENOMIC DNA]</scope>
    <source>
        <strain evidence="2">JB008</strain>
    </source>
</reference>
<feature type="domain" description="Uroporphyrinogen decarboxylase (URO-D)" evidence="1">
    <location>
        <begin position="100"/>
        <end position="346"/>
    </location>
</feature>
<dbReference type="InterPro" id="IPR000257">
    <property type="entry name" value="Uroporphyrinogen_deCOase"/>
</dbReference>
<dbReference type="PANTHER" id="PTHR47099">
    <property type="entry name" value="METHYLCOBAMIDE:COM METHYLTRANSFERASE MTBA"/>
    <property type="match status" value="1"/>
</dbReference>